<evidence type="ECO:0000256" key="4">
    <source>
        <dbReference type="ARBA" id="ARBA00022777"/>
    </source>
</evidence>
<evidence type="ECO:0000256" key="1">
    <source>
        <dbReference type="ARBA" id="ARBA00000085"/>
    </source>
</evidence>
<dbReference type="Gene3D" id="3.40.50.2300">
    <property type="match status" value="1"/>
</dbReference>
<dbReference type="InterPro" id="IPR011006">
    <property type="entry name" value="CheY-like_superfamily"/>
</dbReference>
<feature type="region of interest" description="Disordered" evidence="6">
    <location>
        <begin position="506"/>
        <end position="527"/>
    </location>
</feature>
<dbReference type="EC" id="2.7.13.3" evidence="2"/>
<sequence length="837" mass="91010">MAKPKQPAATPAAAATSRTPRAAAAAATLHIATMKPSSSSSPSRAAPTAAGGHHNNTSQLPMAAQSDPELCALLHRLQNRAETALRRRIKQVDADVDATVQDCARVALAIVADVDQQRAELDTRHRQIWDDLGARVTDAHAQLALLVAEFQDAVERICAEYAALTDELRIFERFEQADESIARTHGGTGLGLSICQSLCVLMHTQLHVESTLGAGSHFFFEAEFATASSMDVARSDLVLAPAHLLPPETLRIGLLRCNHVGPMGGEEREFLDHVLRPQLNSYGTVTQYSTAMAPDLTCADPAVDVLISQRDTWPQFDHPAAMKHMLAVQVPFLLVCSSTADMPPSPCPATVMLITRPYKQGHLMRAMFSIVRAARARRAAGQPDMEIKFDPETWIVKTGDGVNLIDELPMPAKITYPDKRYDMKMDSNVKLGNLDQVGRLLRELSSPEGISNDIGNIEIHTKMGVTVFGMHLYGPDSIAAVKKYDLRGLSFAKIFDNMIDPKKTLPGYLGQPASKDPTLEKYPRPKPRETGPIVVKSIAMTTTDKGFTVTADIDYDSALPFQVNLPDRAETALRRRIKQVDADVDATVQDCARVALAIVADVDQQRAELDTRHRQIWDDLGARVTDAHAQLALLVAEFQDAVERICAEYAALTDELVQLDADYLAAARLPPTEPTGTAVSALQFAAPVAPPTPYTACRSTTAAMWGMSSLEVTPMRPAAGLFTARMAVDSPRSVAPPPPPRSFGWPLGPGMEVFANRRVSGGMDGFEATRRIIDFFAHMPPARPDPPPIILGLSADAMEEQEMHGMQCGMTAYLRKPLLKKDIMSILAKFGAASPHT</sequence>
<accession>A0A0L0T1G4</accession>
<keyword evidence="9" id="KW-1185">Reference proteome</keyword>
<evidence type="ECO:0000259" key="7">
    <source>
        <dbReference type="Pfam" id="PF02518"/>
    </source>
</evidence>
<dbReference type="Gene3D" id="3.30.565.10">
    <property type="entry name" value="Histidine kinase-like ATPase, C-terminal domain"/>
    <property type="match status" value="1"/>
</dbReference>
<reference evidence="8 9" key="1">
    <citation type="submission" date="2009-11" db="EMBL/GenBank/DDBJ databases">
        <title>Annotation of Allomyces macrogynus ATCC 38327.</title>
        <authorList>
            <consortium name="The Broad Institute Genome Sequencing Platform"/>
            <person name="Russ C."/>
            <person name="Cuomo C."/>
            <person name="Burger G."/>
            <person name="Gray M.W."/>
            <person name="Holland P.W.H."/>
            <person name="King N."/>
            <person name="Lang F.B.F."/>
            <person name="Roger A.J."/>
            <person name="Ruiz-Trillo I."/>
            <person name="Young S.K."/>
            <person name="Zeng Q."/>
            <person name="Gargeya S."/>
            <person name="Fitzgerald M."/>
            <person name="Haas B."/>
            <person name="Abouelleil A."/>
            <person name="Alvarado L."/>
            <person name="Arachchi H.M."/>
            <person name="Berlin A."/>
            <person name="Chapman S.B."/>
            <person name="Gearin G."/>
            <person name="Goldberg J."/>
            <person name="Griggs A."/>
            <person name="Gujja S."/>
            <person name="Hansen M."/>
            <person name="Heiman D."/>
            <person name="Howarth C."/>
            <person name="Larimer J."/>
            <person name="Lui A."/>
            <person name="MacDonald P.J.P."/>
            <person name="McCowen C."/>
            <person name="Montmayeur A."/>
            <person name="Murphy C."/>
            <person name="Neiman D."/>
            <person name="Pearson M."/>
            <person name="Priest M."/>
            <person name="Roberts A."/>
            <person name="Saif S."/>
            <person name="Shea T."/>
            <person name="Sisk P."/>
            <person name="Stolte C."/>
            <person name="Sykes S."/>
            <person name="Wortman J."/>
            <person name="Nusbaum C."/>
            <person name="Birren B."/>
        </authorList>
    </citation>
    <scope>NUCLEOTIDE SEQUENCE [LARGE SCALE GENOMIC DNA]</scope>
    <source>
        <strain evidence="8 9">ATCC 38327</strain>
    </source>
</reference>
<comment type="catalytic activity">
    <reaction evidence="1">
        <text>ATP + protein L-histidine = ADP + protein N-phospho-L-histidine.</text>
        <dbReference type="EC" id="2.7.13.3"/>
    </reaction>
</comment>
<evidence type="ECO:0000256" key="2">
    <source>
        <dbReference type="ARBA" id="ARBA00012438"/>
    </source>
</evidence>
<reference evidence="9" key="2">
    <citation type="submission" date="2009-11" db="EMBL/GenBank/DDBJ databases">
        <title>The Genome Sequence of Allomyces macrogynus strain ATCC 38327.</title>
        <authorList>
            <consortium name="The Broad Institute Genome Sequencing Platform"/>
            <person name="Russ C."/>
            <person name="Cuomo C."/>
            <person name="Shea T."/>
            <person name="Young S.K."/>
            <person name="Zeng Q."/>
            <person name="Koehrsen M."/>
            <person name="Haas B."/>
            <person name="Borodovsky M."/>
            <person name="Guigo R."/>
            <person name="Alvarado L."/>
            <person name="Berlin A."/>
            <person name="Borenstein D."/>
            <person name="Chen Z."/>
            <person name="Engels R."/>
            <person name="Freedman E."/>
            <person name="Gellesch M."/>
            <person name="Goldberg J."/>
            <person name="Griggs A."/>
            <person name="Gujja S."/>
            <person name="Heiman D."/>
            <person name="Hepburn T."/>
            <person name="Howarth C."/>
            <person name="Jen D."/>
            <person name="Larson L."/>
            <person name="Lewis B."/>
            <person name="Mehta T."/>
            <person name="Park D."/>
            <person name="Pearson M."/>
            <person name="Roberts A."/>
            <person name="Saif S."/>
            <person name="Shenoy N."/>
            <person name="Sisk P."/>
            <person name="Stolte C."/>
            <person name="Sykes S."/>
            <person name="Walk T."/>
            <person name="White J."/>
            <person name="Yandava C."/>
            <person name="Burger G."/>
            <person name="Gray M.W."/>
            <person name="Holland P.W.H."/>
            <person name="King N."/>
            <person name="Lang F.B.F."/>
            <person name="Roger A.J."/>
            <person name="Ruiz-Trillo I."/>
            <person name="Lander E."/>
            <person name="Nusbaum C."/>
        </authorList>
    </citation>
    <scope>NUCLEOTIDE SEQUENCE [LARGE SCALE GENOMIC DNA]</scope>
    <source>
        <strain evidence="9">ATCC 38327</strain>
    </source>
</reference>
<feature type="compositionally biased region" description="Basic and acidic residues" evidence="6">
    <location>
        <begin position="517"/>
        <end position="527"/>
    </location>
</feature>
<proteinExistence type="predicted"/>
<dbReference type="VEuPathDB" id="FungiDB:AMAG_12742"/>
<dbReference type="eggNOG" id="KOG0519">
    <property type="taxonomic scope" value="Eukaryota"/>
</dbReference>
<feature type="region of interest" description="Disordered" evidence="6">
    <location>
        <begin position="1"/>
        <end position="61"/>
    </location>
</feature>
<dbReference type="PANTHER" id="PTHR43047">
    <property type="entry name" value="TWO-COMPONENT HISTIDINE PROTEIN KINASE"/>
    <property type="match status" value="1"/>
</dbReference>
<evidence type="ECO:0000313" key="8">
    <source>
        <dbReference type="EMBL" id="KNE68572.1"/>
    </source>
</evidence>
<evidence type="ECO:0000256" key="3">
    <source>
        <dbReference type="ARBA" id="ARBA00022679"/>
    </source>
</evidence>
<dbReference type="InterPro" id="IPR003594">
    <property type="entry name" value="HATPase_dom"/>
</dbReference>
<dbReference type="SUPFAM" id="SSF52172">
    <property type="entry name" value="CheY-like"/>
    <property type="match status" value="1"/>
</dbReference>
<dbReference type="EMBL" id="GG745357">
    <property type="protein sequence ID" value="KNE68572.1"/>
    <property type="molecule type" value="Genomic_DNA"/>
</dbReference>
<evidence type="ECO:0000313" key="9">
    <source>
        <dbReference type="Proteomes" id="UP000054350"/>
    </source>
</evidence>
<dbReference type="STRING" id="578462.A0A0L0T1G4"/>
<keyword evidence="3" id="KW-0808">Transferase</keyword>
<dbReference type="Proteomes" id="UP000054350">
    <property type="component" value="Unassembled WGS sequence"/>
</dbReference>
<dbReference type="AlphaFoldDB" id="A0A0L0T1G4"/>
<keyword evidence="4" id="KW-0418">Kinase</keyword>
<organism evidence="8 9">
    <name type="scientific">Allomyces macrogynus (strain ATCC 38327)</name>
    <name type="common">Allomyces javanicus var. macrogynus</name>
    <dbReference type="NCBI Taxonomy" id="578462"/>
    <lineage>
        <taxon>Eukaryota</taxon>
        <taxon>Fungi</taxon>
        <taxon>Fungi incertae sedis</taxon>
        <taxon>Blastocladiomycota</taxon>
        <taxon>Blastocladiomycetes</taxon>
        <taxon>Blastocladiales</taxon>
        <taxon>Blastocladiaceae</taxon>
        <taxon>Allomyces</taxon>
    </lineage>
</organism>
<evidence type="ECO:0000256" key="6">
    <source>
        <dbReference type="SAM" id="MobiDB-lite"/>
    </source>
</evidence>
<keyword evidence="5" id="KW-0175">Coiled coil</keyword>
<name>A0A0L0T1G4_ALLM3</name>
<evidence type="ECO:0000256" key="5">
    <source>
        <dbReference type="SAM" id="Coils"/>
    </source>
</evidence>
<feature type="compositionally biased region" description="Low complexity" evidence="6">
    <location>
        <begin position="1"/>
        <end position="28"/>
    </location>
</feature>
<feature type="coiled-coil region" evidence="5">
    <location>
        <begin position="635"/>
        <end position="662"/>
    </location>
</feature>
<dbReference type="Pfam" id="PF02518">
    <property type="entry name" value="HATPase_c"/>
    <property type="match status" value="1"/>
</dbReference>
<gene>
    <name evidence="8" type="ORF">AMAG_12742</name>
</gene>
<feature type="domain" description="Histidine kinase/HSP90-like ATPase" evidence="7">
    <location>
        <begin position="166"/>
        <end position="222"/>
    </location>
</feature>
<feature type="compositionally biased region" description="Low complexity" evidence="6">
    <location>
        <begin position="36"/>
        <end position="50"/>
    </location>
</feature>
<dbReference type="OrthoDB" id="60033at2759"/>
<dbReference type="PANTHER" id="PTHR43047:SF64">
    <property type="entry name" value="HISTIDINE KINASE CONTAINING CHEY-HOMOLOGOUS RECEIVER DOMAIN AND PAS DOMAIN-RELATED"/>
    <property type="match status" value="1"/>
</dbReference>
<protein>
    <recommendedName>
        <fullName evidence="2">histidine kinase</fullName>
        <ecNumber evidence="2">2.7.13.3</ecNumber>
    </recommendedName>
</protein>
<dbReference type="InterPro" id="IPR036890">
    <property type="entry name" value="HATPase_C_sf"/>
</dbReference>
<dbReference type="SUPFAM" id="SSF55874">
    <property type="entry name" value="ATPase domain of HSP90 chaperone/DNA topoisomerase II/histidine kinase"/>
    <property type="match status" value="1"/>
</dbReference>
<dbReference type="GO" id="GO:0004673">
    <property type="term" value="F:protein histidine kinase activity"/>
    <property type="evidence" value="ECO:0007669"/>
    <property type="project" value="UniProtKB-EC"/>
</dbReference>